<keyword evidence="2" id="KW-1185">Reference proteome</keyword>
<feature type="non-terminal residue" evidence="1">
    <location>
        <position position="105"/>
    </location>
</feature>
<evidence type="ECO:0000313" key="1">
    <source>
        <dbReference type="EMBL" id="CAG8787220.1"/>
    </source>
</evidence>
<sequence>MNPWLYSKSTQKQYEELFYLTLDMKNAIHEELTNYLSVILEELLLEKNQETNAIDDLVNSQSQIGNMKKCHFCQVSDIDNKKRLIAYSESETQEPRTRPGFTGES</sequence>
<proteinExistence type="predicted"/>
<dbReference type="EMBL" id="CAJVQC010049151">
    <property type="protein sequence ID" value="CAG8787220.1"/>
    <property type="molecule type" value="Genomic_DNA"/>
</dbReference>
<comment type="caution">
    <text evidence="1">The sequence shown here is derived from an EMBL/GenBank/DDBJ whole genome shotgun (WGS) entry which is preliminary data.</text>
</comment>
<name>A0ACA9RD85_9GLOM</name>
<gene>
    <name evidence="1" type="ORF">RPERSI_LOCUS18505</name>
</gene>
<accession>A0ACA9RD85</accession>
<evidence type="ECO:0000313" key="2">
    <source>
        <dbReference type="Proteomes" id="UP000789920"/>
    </source>
</evidence>
<reference evidence="1" key="1">
    <citation type="submission" date="2021-06" db="EMBL/GenBank/DDBJ databases">
        <authorList>
            <person name="Kallberg Y."/>
            <person name="Tangrot J."/>
            <person name="Rosling A."/>
        </authorList>
    </citation>
    <scope>NUCLEOTIDE SEQUENCE</scope>
    <source>
        <strain evidence="1">MA461A</strain>
    </source>
</reference>
<dbReference type="Proteomes" id="UP000789920">
    <property type="component" value="Unassembled WGS sequence"/>
</dbReference>
<protein>
    <submittedName>
        <fullName evidence="1">1027_t:CDS:1</fullName>
    </submittedName>
</protein>
<organism evidence="1 2">
    <name type="scientific">Racocetra persica</name>
    <dbReference type="NCBI Taxonomy" id="160502"/>
    <lineage>
        <taxon>Eukaryota</taxon>
        <taxon>Fungi</taxon>
        <taxon>Fungi incertae sedis</taxon>
        <taxon>Mucoromycota</taxon>
        <taxon>Glomeromycotina</taxon>
        <taxon>Glomeromycetes</taxon>
        <taxon>Diversisporales</taxon>
        <taxon>Gigasporaceae</taxon>
        <taxon>Racocetra</taxon>
    </lineage>
</organism>